<reference evidence="1" key="1">
    <citation type="submission" date="2019-08" db="EMBL/GenBank/DDBJ databases">
        <authorList>
            <person name="Kucharzyk K."/>
            <person name="Murdoch R.W."/>
            <person name="Higgins S."/>
            <person name="Loffler F."/>
        </authorList>
    </citation>
    <scope>NUCLEOTIDE SEQUENCE</scope>
</reference>
<comment type="caution">
    <text evidence="1">The sequence shown here is derived from an EMBL/GenBank/DDBJ whole genome shotgun (WGS) entry which is preliminary data.</text>
</comment>
<gene>
    <name evidence="1" type="ORF">SDC9_169738</name>
</gene>
<sequence length="64" mass="7194">MGPNDLPEGPVGTVYCGVAGPLGTRTIKLPERRSRDRNFLRGLTANRAIDYLRYYLLDLERGTK</sequence>
<name>A0A645G6T2_9ZZZZ</name>
<dbReference type="SUPFAM" id="SSF142433">
    <property type="entry name" value="CinA-like"/>
    <property type="match status" value="1"/>
</dbReference>
<protein>
    <recommendedName>
        <fullName evidence="2">CinA C-terminal domain-containing protein</fullName>
    </recommendedName>
</protein>
<dbReference type="AlphaFoldDB" id="A0A645G6T2"/>
<evidence type="ECO:0000313" key="1">
    <source>
        <dbReference type="EMBL" id="MPN22355.1"/>
    </source>
</evidence>
<organism evidence="1">
    <name type="scientific">bioreactor metagenome</name>
    <dbReference type="NCBI Taxonomy" id="1076179"/>
    <lineage>
        <taxon>unclassified sequences</taxon>
        <taxon>metagenomes</taxon>
        <taxon>ecological metagenomes</taxon>
    </lineage>
</organism>
<dbReference type="InterPro" id="IPR036653">
    <property type="entry name" value="CinA-like_C"/>
</dbReference>
<proteinExistence type="predicted"/>
<dbReference type="EMBL" id="VSSQ01070569">
    <property type="protein sequence ID" value="MPN22355.1"/>
    <property type="molecule type" value="Genomic_DNA"/>
</dbReference>
<evidence type="ECO:0008006" key="2">
    <source>
        <dbReference type="Google" id="ProtNLM"/>
    </source>
</evidence>
<accession>A0A645G6T2</accession>